<dbReference type="Proteomes" id="UP000887580">
    <property type="component" value="Unplaced"/>
</dbReference>
<proteinExistence type="predicted"/>
<evidence type="ECO:0000313" key="2">
    <source>
        <dbReference type="WBParaSite" id="PS1159_v2.g10132.t1"/>
    </source>
</evidence>
<accession>A0AC35ERE4</accession>
<protein>
    <submittedName>
        <fullName evidence="2">Uncharacterized protein</fullName>
    </submittedName>
</protein>
<organism evidence="1 2">
    <name type="scientific">Panagrolaimus sp. PS1159</name>
    <dbReference type="NCBI Taxonomy" id="55785"/>
    <lineage>
        <taxon>Eukaryota</taxon>
        <taxon>Metazoa</taxon>
        <taxon>Ecdysozoa</taxon>
        <taxon>Nematoda</taxon>
        <taxon>Chromadorea</taxon>
        <taxon>Rhabditida</taxon>
        <taxon>Tylenchina</taxon>
        <taxon>Panagrolaimomorpha</taxon>
        <taxon>Panagrolaimoidea</taxon>
        <taxon>Panagrolaimidae</taxon>
        <taxon>Panagrolaimus</taxon>
    </lineage>
</organism>
<dbReference type="WBParaSite" id="PS1159_v2.g10132.t1">
    <property type="protein sequence ID" value="PS1159_v2.g10132.t1"/>
    <property type="gene ID" value="PS1159_v2.g10132"/>
</dbReference>
<name>A0AC35ERE4_9BILA</name>
<reference evidence="2" key="1">
    <citation type="submission" date="2022-11" db="UniProtKB">
        <authorList>
            <consortium name="WormBaseParasite"/>
        </authorList>
    </citation>
    <scope>IDENTIFICATION</scope>
</reference>
<evidence type="ECO:0000313" key="1">
    <source>
        <dbReference type="Proteomes" id="UP000887580"/>
    </source>
</evidence>
<sequence>MLAKIPLPLLVFMKTLRQLILDYLDDHISLFVVYESTQSDYQHYPIQRCRGPGGAKQYYIDYAAEVFPSKHRIRERKSAREAESIREREFVLEEKSPCDVESTREKEYEAASKSKRKREKRKKKQNEIYY</sequence>